<accession>A0A160VC98</accession>
<sequence length="154" mass="17548">MRLFHIANKANAEAILKDGFRDTMGYHHAGQEWTGVWVSSEPLDWSQRQYLNDANTLFAIEIPEDAISAFEWVEEAKTIREWLIPAALLNSYGPPVVTGDYDDDEIVVNPDPEEDELLIEWANERPNVERLRTRNPDPGAFMGDFDIGEFLGDP</sequence>
<protein>
    <submittedName>
        <fullName evidence="1">Uncharacterized protein</fullName>
    </submittedName>
</protein>
<proteinExistence type="predicted"/>
<evidence type="ECO:0000313" key="1">
    <source>
        <dbReference type="EMBL" id="CUV05192.1"/>
    </source>
</evidence>
<name>A0A160VC98_9ZZZZ</name>
<dbReference type="EMBL" id="FAXA01000248">
    <property type="protein sequence ID" value="CUV05192.1"/>
    <property type="molecule type" value="Genomic_DNA"/>
</dbReference>
<dbReference type="AlphaFoldDB" id="A0A160VC98"/>
<reference evidence="1" key="1">
    <citation type="submission" date="2015-10" db="EMBL/GenBank/DDBJ databases">
        <authorList>
            <person name="Gilbert D.G."/>
        </authorList>
    </citation>
    <scope>NUCLEOTIDE SEQUENCE</scope>
</reference>
<organism evidence="1">
    <name type="scientific">hydrothermal vent metagenome</name>
    <dbReference type="NCBI Taxonomy" id="652676"/>
    <lineage>
        <taxon>unclassified sequences</taxon>
        <taxon>metagenomes</taxon>
        <taxon>ecological metagenomes</taxon>
    </lineage>
</organism>
<gene>
    <name evidence="1" type="ORF">MGWOODY_Clf2686</name>
</gene>